<keyword evidence="1" id="KW-0732">Signal</keyword>
<evidence type="ECO:0000256" key="1">
    <source>
        <dbReference type="SAM" id="SignalP"/>
    </source>
</evidence>
<accession>A0ABN1ERP2</accession>
<comment type="caution">
    <text evidence="2">The sequence shown here is derived from an EMBL/GenBank/DDBJ whole genome shotgun (WGS) entry which is preliminary data.</text>
</comment>
<dbReference type="EMBL" id="BAAADD010000005">
    <property type="protein sequence ID" value="GAA0572713.1"/>
    <property type="molecule type" value="Genomic_DNA"/>
</dbReference>
<organism evidence="2 3">
    <name type="scientific">Rhizomicrobium electricum</name>
    <dbReference type="NCBI Taxonomy" id="480070"/>
    <lineage>
        <taxon>Bacteria</taxon>
        <taxon>Pseudomonadati</taxon>
        <taxon>Pseudomonadota</taxon>
        <taxon>Alphaproteobacteria</taxon>
        <taxon>Micropepsales</taxon>
        <taxon>Micropepsaceae</taxon>
        <taxon>Rhizomicrobium</taxon>
    </lineage>
</organism>
<dbReference type="RefSeq" id="WP_166934454.1">
    <property type="nucleotide sequence ID" value="NZ_BAAADD010000005.1"/>
</dbReference>
<evidence type="ECO:0000313" key="3">
    <source>
        <dbReference type="Proteomes" id="UP001499951"/>
    </source>
</evidence>
<feature type="chain" id="PRO_5046495012" evidence="1">
    <location>
        <begin position="23"/>
        <end position="279"/>
    </location>
</feature>
<keyword evidence="3" id="KW-1185">Reference proteome</keyword>
<protein>
    <submittedName>
        <fullName evidence="2">Uncharacterized protein</fullName>
    </submittedName>
</protein>
<evidence type="ECO:0000313" key="2">
    <source>
        <dbReference type="EMBL" id="GAA0572713.1"/>
    </source>
</evidence>
<dbReference type="Proteomes" id="UP001499951">
    <property type="component" value="Unassembled WGS sequence"/>
</dbReference>
<gene>
    <name evidence="2" type="ORF">GCM10008942_21800</name>
</gene>
<feature type="signal peptide" evidence="1">
    <location>
        <begin position="1"/>
        <end position="22"/>
    </location>
</feature>
<sequence>MAKWLFAFLTFALVFTATPSFAKSAKPMTNRDVINLVHAKISQDSILLAIEGSKTAFDTSATALIELNKEGVPDAVIQAMMRADAPKPAAGSASTSSSTASKATNAVYGAFNPEEVILLDGSKRIAMHYLTPQLRTASRGLGFGGIGQYAVLLGSTATLHLTNNQPSFLLAVPSNAQPQSYFTLATFAARKNGTREVSIGGGYMSYSGGIPQDRRVEVTCEQYANQAGVRAGFTVYKVTPATPLKSGEYAIVIHSATVRSVGFFGTGQADSYFDFSVGS</sequence>
<reference evidence="2 3" key="1">
    <citation type="journal article" date="2019" name="Int. J. Syst. Evol. Microbiol.">
        <title>The Global Catalogue of Microorganisms (GCM) 10K type strain sequencing project: providing services to taxonomists for standard genome sequencing and annotation.</title>
        <authorList>
            <consortium name="The Broad Institute Genomics Platform"/>
            <consortium name="The Broad Institute Genome Sequencing Center for Infectious Disease"/>
            <person name="Wu L."/>
            <person name="Ma J."/>
        </authorList>
    </citation>
    <scope>NUCLEOTIDE SEQUENCE [LARGE SCALE GENOMIC DNA]</scope>
    <source>
        <strain evidence="2 3">JCM 15089</strain>
    </source>
</reference>
<proteinExistence type="predicted"/>
<name>A0ABN1ERP2_9PROT</name>